<gene>
    <name evidence="1" type="ORF">J2739_005598</name>
</gene>
<name>A0ABU1NPK5_9BURK</name>
<evidence type="ECO:0008006" key="3">
    <source>
        <dbReference type="Google" id="ProtNLM"/>
    </source>
</evidence>
<accession>A0ABU1NPK5</accession>
<proteinExistence type="predicted"/>
<keyword evidence="2" id="KW-1185">Reference proteome</keyword>
<dbReference type="EMBL" id="JAVDRF010000031">
    <property type="protein sequence ID" value="MDR6539791.1"/>
    <property type="molecule type" value="Genomic_DNA"/>
</dbReference>
<sequence length="118" mass="13738">MTIRAELKSLMCSDFDMRTYVPETRDLFAFWVEMEIGPVGEKSSDLFQVFVCTPRWLDQEVHRWGAQWSHAKLIINSYSFSELESFLSRAVSSVEGRDWAEVASKLRLVADWEFDGYA</sequence>
<reference evidence="1 2" key="1">
    <citation type="submission" date="2023-07" db="EMBL/GenBank/DDBJ databases">
        <title>Sorghum-associated microbial communities from plants grown in Nebraska, USA.</title>
        <authorList>
            <person name="Schachtman D."/>
        </authorList>
    </citation>
    <scope>NUCLEOTIDE SEQUENCE [LARGE SCALE GENOMIC DNA]</scope>
    <source>
        <strain evidence="1 2">DS1781</strain>
    </source>
</reference>
<evidence type="ECO:0000313" key="2">
    <source>
        <dbReference type="Proteomes" id="UP001184230"/>
    </source>
</evidence>
<dbReference type="RefSeq" id="WP_309907770.1">
    <property type="nucleotide sequence ID" value="NZ_JAVDRF010000031.1"/>
</dbReference>
<protein>
    <recommendedName>
        <fullName evidence="3">Immunity protein 8</fullName>
    </recommendedName>
</protein>
<organism evidence="1 2">
    <name type="scientific">Variovorax soli</name>
    <dbReference type="NCBI Taxonomy" id="376815"/>
    <lineage>
        <taxon>Bacteria</taxon>
        <taxon>Pseudomonadati</taxon>
        <taxon>Pseudomonadota</taxon>
        <taxon>Betaproteobacteria</taxon>
        <taxon>Burkholderiales</taxon>
        <taxon>Comamonadaceae</taxon>
        <taxon>Variovorax</taxon>
    </lineage>
</organism>
<dbReference type="Pfam" id="PF15586">
    <property type="entry name" value="Imm8"/>
    <property type="match status" value="1"/>
</dbReference>
<dbReference type="Proteomes" id="UP001184230">
    <property type="component" value="Unassembled WGS sequence"/>
</dbReference>
<comment type="caution">
    <text evidence="1">The sequence shown here is derived from an EMBL/GenBank/DDBJ whole genome shotgun (WGS) entry which is preliminary data.</text>
</comment>
<dbReference type="InterPro" id="IPR028964">
    <property type="entry name" value="Imm8"/>
</dbReference>
<evidence type="ECO:0000313" key="1">
    <source>
        <dbReference type="EMBL" id="MDR6539791.1"/>
    </source>
</evidence>